<dbReference type="Proteomes" id="UP000035287">
    <property type="component" value="Chromosome"/>
</dbReference>
<dbReference type="RefSeq" id="WP_047819745.1">
    <property type="nucleotide sequence ID" value="NZ_CP011770.1"/>
</dbReference>
<dbReference type="OrthoDB" id="9812221at2"/>
<evidence type="ECO:0000256" key="5">
    <source>
        <dbReference type="ARBA" id="ARBA00022989"/>
    </source>
</evidence>
<dbReference type="PATRIC" id="fig|1348774.3.peg.470"/>
<dbReference type="Pfam" id="PF07690">
    <property type="entry name" value="MFS_1"/>
    <property type="match status" value="1"/>
</dbReference>
<evidence type="ECO:0000313" key="7">
    <source>
        <dbReference type="EMBL" id="AKM09050.1"/>
    </source>
</evidence>
<dbReference type="GO" id="GO:0022857">
    <property type="term" value="F:transmembrane transporter activity"/>
    <property type="evidence" value="ECO:0007669"/>
    <property type="project" value="InterPro"/>
</dbReference>
<protein>
    <submittedName>
        <fullName evidence="7">DSBA oxidoreductase</fullName>
    </submittedName>
</protein>
<dbReference type="PANTHER" id="PTHR23501:SF174">
    <property type="entry name" value="MULTIDRUG EXPORT PROTEIN EMRB-RELATED"/>
    <property type="match status" value="1"/>
</dbReference>
<dbReference type="InterPro" id="IPR004638">
    <property type="entry name" value="EmrB-like"/>
</dbReference>
<dbReference type="InterPro" id="IPR020846">
    <property type="entry name" value="MFS_dom"/>
</dbReference>
<dbReference type="InterPro" id="IPR036259">
    <property type="entry name" value="MFS_trans_sf"/>
</dbReference>
<comment type="subcellular location">
    <subcellularLocation>
        <location evidence="1">Cell membrane</location>
        <topology evidence="1">Multi-pass membrane protein</topology>
    </subcellularLocation>
</comment>
<dbReference type="STRING" id="1348774.AB433_02230"/>
<organism evidence="7 8">
    <name type="scientific">Croceicoccus naphthovorans</name>
    <dbReference type="NCBI Taxonomy" id="1348774"/>
    <lineage>
        <taxon>Bacteria</taxon>
        <taxon>Pseudomonadati</taxon>
        <taxon>Pseudomonadota</taxon>
        <taxon>Alphaproteobacteria</taxon>
        <taxon>Sphingomonadales</taxon>
        <taxon>Erythrobacteraceae</taxon>
        <taxon>Croceicoccus</taxon>
    </lineage>
</organism>
<evidence type="ECO:0000256" key="3">
    <source>
        <dbReference type="ARBA" id="ARBA00022475"/>
    </source>
</evidence>
<dbReference type="SUPFAM" id="SSF103473">
    <property type="entry name" value="MFS general substrate transporter"/>
    <property type="match status" value="1"/>
</dbReference>
<accession>A0A0G3XBZ7</accession>
<proteinExistence type="predicted"/>
<dbReference type="PANTHER" id="PTHR23501">
    <property type="entry name" value="MAJOR FACILITATOR SUPERFAMILY"/>
    <property type="match status" value="1"/>
</dbReference>
<dbReference type="Gene3D" id="1.20.1720.10">
    <property type="entry name" value="Multidrug resistance protein D"/>
    <property type="match status" value="1"/>
</dbReference>
<sequence length="521" mass="56514">MATAVARNGPQRRDVAAVPVNNPNLLIAGVMLASLIQVLDTTIANVAIPHMQTSLGATSESVTWVLTSYIIAAAVAMPLTGWLANKIGARELFLASVVGFIISSMLCGLSQNLAEMVIFRAMQGVSGAFIAPLSQSFMLDSTPPSKHPQMMSIWGMGVIIGPVIGPVLGGWLTENWDWRFVFYVNLPLGLIALALMYMTLPQRPKETRRFDMFGFIAVAVGLTSMQMMLDRGQHADWFDSLEIWIYAGIMASAVWIAIIHLTTSERPLFPRALFADRNYVIALFFMLLMGLIIFATMALLPPMLQHLFGYSVIDTGMVLMPRGIGVMLMMPLAGYLVRSRVDARLIVATGFAIVCGSLWEMAHWSLAVDTFHIVVSGVLQGLGIGLVFLPLNTIAFATLAPRLRTDGSSLLNLSRSIGSSVGISAVTVMITRNSQISHSDLASQITASDGIGFIDLSSADRFQGMGDTVMAMLNGEITRQASMISYIDVFYAMLWVTAMAVPFLLFMKPSSADTEPAQMGH</sequence>
<reference evidence="7 8" key="1">
    <citation type="submission" date="2015-06" db="EMBL/GenBank/DDBJ databases">
        <authorList>
            <person name="Zeng Y."/>
            <person name="Huang Y."/>
        </authorList>
    </citation>
    <scope>NUCLEOTIDE SEQUENCE [LARGE SCALE GENOMIC DNA]</scope>
    <source>
        <strain evidence="7 8">PQ-2</strain>
    </source>
</reference>
<dbReference type="GO" id="GO:0005886">
    <property type="term" value="C:plasma membrane"/>
    <property type="evidence" value="ECO:0007669"/>
    <property type="project" value="UniProtKB-SubCell"/>
</dbReference>
<evidence type="ECO:0000256" key="6">
    <source>
        <dbReference type="ARBA" id="ARBA00023136"/>
    </source>
</evidence>
<keyword evidence="6" id="KW-0472">Membrane</keyword>
<gene>
    <name evidence="7" type="ORF">AB433_02230</name>
</gene>
<dbReference type="Gene3D" id="1.20.1250.20">
    <property type="entry name" value="MFS general substrate transporter like domains"/>
    <property type="match status" value="1"/>
</dbReference>
<keyword evidence="8" id="KW-1185">Reference proteome</keyword>
<dbReference type="InterPro" id="IPR011701">
    <property type="entry name" value="MFS"/>
</dbReference>
<name>A0A0G3XBZ7_9SPHN</name>
<evidence type="ECO:0000256" key="2">
    <source>
        <dbReference type="ARBA" id="ARBA00022448"/>
    </source>
</evidence>
<dbReference type="AlphaFoldDB" id="A0A0G3XBZ7"/>
<dbReference type="KEGG" id="cna:AB433_02230"/>
<dbReference type="EMBL" id="CP011770">
    <property type="protein sequence ID" value="AKM09050.1"/>
    <property type="molecule type" value="Genomic_DNA"/>
</dbReference>
<keyword evidence="4" id="KW-0812">Transmembrane</keyword>
<dbReference type="CDD" id="cd17503">
    <property type="entry name" value="MFS_LmrB_MDR_like"/>
    <property type="match status" value="1"/>
</dbReference>
<keyword evidence="5" id="KW-1133">Transmembrane helix</keyword>
<keyword evidence="3" id="KW-1003">Cell membrane</keyword>
<evidence type="ECO:0000256" key="1">
    <source>
        <dbReference type="ARBA" id="ARBA00004651"/>
    </source>
</evidence>
<keyword evidence="2" id="KW-0813">Transport</keyword>
<dbReference type="PROSITE" id="PS50850">
    <property type="entry name" value="MFS"/>
    <property type="match status" value="1"/>
</dbReference>
<dbReference type="NCBIfam" id="TIGR00711">
    <property type="entry name" value="efflux_EmrB"/>
    <property type="match status" value="1"/>
</dbReference>
<evidence type="ECO:0000313" key="8">
    <source>
        <dbReference type="Proteomes" id="UP000035287"/>
    </source>
</evidence>
<evidence type="ECO:0000256" key="4">
    <source>
        <dbReference type="ARBA" id="ARBA00022692"/>
    </source>
</evidence>